<dbReference type="SUPFAM" id="SSF55021">
    <property type="entry name" value="ACT-like"/>
    <property type="match status" value="3"/>
</dbReference>
<dbReference type="InterPro" id="IPR002912">
    <property type="entry name" value="ACT_dom"/>
</dbReference>
<evidence type="ECO:0000259" key="4">
    <source>
        <dbReference type="PROSITE" id="PS51671"/>
    </source>
</evidence>
<keyword evidence="6" id="KW-1185">Reference proteome</keyword>
<dbReference type="Gene3D" id="3.30.70.260">
    <property type="match status" value="1"/>
</dbReference>
<dbReference type="Proteomes" id="UP001227230">
    <property type="component" value="Chromosome 4"/>
</dbReference>
<dbReference type="CDD" id="cd04895">
    <property type="entry name" value="ACT_ACR_1"/>
    <property type="match status" value="1"/>
</dbReference>
<evidence type="ECO:0000256" key="2">
    <source>
        <dbReference type="RuleBase" id="RU369043"/>
    </source>
</evidence>
<keyword evidence="1 2" id="KW-0677">Repeat</keyword>
<evidence type="ECO:0000256" key="1">
    <source>
        <dbReference type="ARBA" id="ARBA00022737"/>
    </source>
</evidence>
<feature type="domain" description="ACT" evidence="4">
    <location>
        <begin position="365"/>
        <end position="452"/>
    </location>
</feature>
<dbReference type="PANTHER" id="PTHR31096:SF50">
    <property type="entry name" value="ACT DOMAIN-CONTAINING PROTEIN ACR2"/>
    <property type="match status" value="1"/>
</dbReference>
<dbReference type="InterPro" id="IPR040217">
    <property type="entry name" value="ACR1-12"/>
</dbReference>
<evidence type="ECO:0000313" key="6">
    <source>
        <dbReference type="Proteomes" id="UP001227230"/>
    </source>
</evidence>
<accession>A0ABY9BS97</accession>
<name>A0ABY9BS97_VITVI</name>
<dbReference type="PROSITE" id="PS51671">
    <property type="entry name" value="ACT"/>
    <property type="match status" value="2"/>
</dbReference>
<organism evidence="5 6">
    <name type="scientific">Vitis vinifera</name>
    <name type="common">Grape</name>
    <dbReference type="NCBI Taxonomy" id="29760"/>
    <lineage>
        <taxon>Eukaryota</taxon>
        <taxon>Viridiplantae</taxon>
        <taxon>Streptophyta</taxon>
        <taxon>Embryophyta</taxon>
        <taxon>Tracheophyta</taxon>
        <taxon>Spermatophyta</taxon>
        <taxon>Magnoliopsida</taxon>
        <taxon>eudicotyledons</taxon>
        <taxon>Gunneridae</taxon>
        <taxon>Pentapetalae</taxon>
        <taxon>rosids</taxon>
        <taxon>Vitales</taxon>
        <taxon>Vitaceae</taxon>
        <taxon>Viteae</taxon>
        <taxon>Vitis</taxon>
    </lineage>
</organism>
<dbReference type="Pfam" id="PF01842">
    <property type="entry name" value="ACT"/>
    <property type="match status" value="1"/>
</dbReference>
<dbReference type="EMBL" id="CP126651">
    <property type="protein sequence ID" value="WJZ85286.1"/>
    <property type="molecule type" value="Genomic_DNA"/>
</dbReference>
<proteinExistence type="predicted"/>
<evidence type="ECO:0000313" key="5">
    <source>
        <dbReference type="EMBL" id="WJZ85286.1"/>
    </source>
</evidence>
<dbReference type="CDD" id="cd04925">
    <property type="entry name" value="ACT_ACR_2"/>
    <property type="match status" value="1"/>
</dbReference>
<feature type="compositionally biased region" description="Low complexity" evidence="3">
    <location>
        <begin position="249"/>
        <end position="260"/>
    </location>
</feature>
<feature type="region of interest" description="Disordered" evidence="3">
    <location>
        <begin position="246"/>
        <end position="269"/>
    </location>
</feature>
<dbReference type="InterPro" id="IPR045865">
    <property type="entry name" value="ACT-like_dom_sf"/>
</dbReference>
<gene>
    <name evidence="5" type="ORF">VitviT2T_004831</name>
</gene>
<sequence length="484" mass="53889">MSTMNKVCSPYFDPEFDELPERIFGPTCRVCIDNESLEDCTLVKVNSINKQGILLEVVKVLTDMNLTISKSYISSDAGWFMFVFHVRDEHGNKLTDQRVINYIQQAIGTTREIPNSLTYVNNVIESEPASEHTAIEMSGADRPGLFSEISAALADLQVNIVEAHAWTHNERLACVAYITDQSTDSRIEDPHRLAKIENHLATVLGAANISRANHQEVKGADLHVGEATTTCAERRLHQLMLSVEDFEGPSAPTTSSSETPLGLDEDDDEGSKTIVSIESCNERGYSIVSIECKDRLRLMFDVVCTITDMQYLIFHGSTASHGGYAMQEYFIRHIDGCTVNSEGEKEHVVKCLEAAIERRVCEGVRLELCANNRLGLLSDITRVLRENGLAVVRADVETQGEKAVNAFYVKDLSGNDVDTEFTEPKKKEKFIESVKKEMGPIDLAVKKEITSSPSSPDHRPRFSVADMVKSHVDRLSNNFIPIKN</sequence>
<dbReference type="CDD" id="cd04897">
    <property type="entry name" value="ACT_ACR_3"/>
    <property type="match status" value="1"/>
</dbReference>
<protein>
    <recommendedName>
        <fullName evidence="2">ACT domain-containing protein ACR</fullName>
    </recommendedName>
    <alternativeName>
        <fullName evidence="2">Protein ACT DOMAIN REPEATS</fullName>
    </alternativeName>
</protein>
<reference evidence="5 6" key="1">
    <citation type="journal article" date="2023" name="Hortic Res">
        <title>The complete reference genome for grapevine (Vitis vinifera L.) genetics and breeding.</title>
        <authorList>
            <person name="Shi X."/>
            <person name="Cao S."/>
            <person name="Wang X."/>
            <person name="Huang S."/>
            <person name="Wang Y."/>
            <person name="Liu Z."/>
            <person name="Liu W."/>
            <person name="Leng X."/>
            <person name="Peng Y."/>
            <person name="Wang N."/>
            <person name="Wang Y."/>
            <person name="Ma Z."/>
            <person name="Xu X."/>
            <person name="Zhang F."/>
            <person name="Xue H."/>
            <person name="Zhong H."/>
            <person name="Wang Y."/>
            <person name="Zhang K."/>
            <person name="Velt A."/>
            <person name="Avia K."/>
            <person name="Holtgrawe D."/>
            <person name="Grimplet J."/>
            <person name="Matus J.T."/>
            <person name="Ware D."/>
            <person name="Wu X."/>
            <person name="Wang H."/>
            <person name="Liu C."/>
            <person name="Fang Y."/>
            <person name="Rustenholz C."/>
            <person name="Cheng Z."/>
            <person name="Xiao H."/>
            <person name="Zhou Y."/>
        </authorList>
    </citation>
    <scope>NUCLEOTIDE SEQUENCE [LARGE SCALE GENOMIC DNA]</scope>
    <source>
        <strain evidence="6">cv. Pinot noir / PN40024</strain>
        <tissue evidence="5">Leaf</tissue>
    </source>
</reference>
<feature type="domain" description="ACT" evidence="4">
    <location>
        <begin position="134"/>
        <end position="214"/>
    </location>
</feature>
<comment type="function">
    <text evidence="2">Binds amino acids.</text>
</comment>
<evidence type="ECO:0000256" key="3">
    <source>
        <dbReference type="SAM" id="MobiDB-lite"/>
    </source>
</evidence>
<dbReference type="PANTHER" id="PTHR31096">
    <property type="entry name" value="ACT DOMAIN-CONTAINING PROTEIN ACR4-RELATED"/>
    <property type="match status" value="1"/>
</dbReference>